<feature type="compositionally biased region" description="Low complexity" evidence="7">
    <location>
        <begin position="537"/>
        <end position="551"/>
    </location>
</feature>
<feature type="region of interest" description="Disordered" evidence="7">
    <location>
        <begin position="1"/>
        <end position="20"/>
    </location>
</feature>
<evidence type="ECO:0000256" key="2">
    <source>
        <dbReference type="ARBA" id="ARBA00022595"/>
    </source>
</evidence>
<sequence>MTKPKEPSSKERYEQYESAKKRADVVNPYLDEAYRFVLPDKDDFFDESVPRQGELKIFDSTAVEANVDFANNLQRLLMPPYTEWFSYVSGEIIDDDPNLSDDEKQQVKQILQEQTKKVFRIIDDSNLSTTINMAFQDMGVSTGVLIINEGDDKNPIQFVSVSMKEIVFDVGINGEMENFWFARKIKARKILRKWPKATLSDSLQNTIKTNPDTEVMVIEGAIFIYENSDDAKFLYYVQLEENKTDIFKEFRAFSPFIGFRLNVAPGEIYGRGPARNLLPKIRVLNKNFETKLRVADLMAFPILLRDNTGVLDLEATRKIEAGSVIDIEPSLGGKDPIRQLPIQVNLQNLEISSDKMQDEIRTGFNANPLPPSPKTPNISATEINMREQQWLRKSSASIIRVIDSLFELVDKITRILRKKGILKDLTYKNGILTFEMGNKNIRLDYRSPILDLQKKDDIGAFEAYLQFLIQNFSEVAVAPSVKMTEIPIWAADKFNVDQKLINSPETVKQKLGEIAQAAQQQQDAKDQSSQQPPPPGTQGSPATATGGASIL</sequence>
<dbReference type="AlphaFoldDB" id="A0A0F9T5X8"/>
<keyword evidence="5" id="KW-0231">Viral genome packaging</keyword>
<proteinExistence type="predicted"/>
<dbReference type="InterPro" id="IPR020991">
    <property type="entry name" value="Connector_podovirus"/>
</dbReference>
<keyword evidence="3" id="KW-1188">Viral release from host cell</keyword>
<dbReference type="Pfam" id="PF12236">
    <property type="entry name" value="Head-tail_con"/>
    <property type="match status" value="1"/>
</dbReference>
<gene>
    <name evidence="8" type="ORF">LCGC14_0432870</name>
</gene>
<dbReference type="GO" id="GO:0046718">
    <property type="term" value="P:symbiont entry into host cell"/>
    <property type="evidence" value="ECO:0007669"/>
    <property type="project" value="UniProtKB-KW"/>
</dbReference>
<keyword evidence="6" id="KW-1160">Virus entry into host cell</keyword>
<evidence type="ECO:0000313" key="8">
    <source>
        <dbReference type="EMBL" id="KKN70262.1"/>
    </source>
</evidence>
<protein>
    <submittedName>
        <fullName evidence="8">Uncharacterized protein</fullName>
    </submittedName>
</protein>
<evidence type="ECO:0000256" key="4">
    <source>
        <dbReference type="ARBA" id="ARBA00022844"/>
    </source>
</evidence>
<keyword evidence="4" id="KW-0946">Virion</keyword>
<dbReference type="GO" id="GO:0044423">
    <property type="term" value="C:virion component"/>
    <property type="evidence" value="ECO:0007669"/>
    <property type="project" value="UniProtKB-KW"/>
</dbReference>
<comment type="subcellular location">
    <subcellularLocation>
        <location evidence="1">Virion</location>
    </subcellularLocation>
</comment>
<evidence type="ECO:0000256" key="5">
    <source>
        <dbReference type="ARBA" id="ARBA00023219"/>
    </source>
</evidence>
<evidence type="ECO:0000256" key="6">
    <source>
        <dbReference type="ARBA" id="ARBA00023296"/>
    </source>
</evidence>
<evidence type="ECO:0000256" key="1">
    <source>
        <dbReference type="ARBA" id="ARBA00004328"/>
    </source>
</evidence>
<organism evidence="8">
    <name type="scientific">marine sediment metagenome</name>
    <dbReference type="NCBI Taxonomy" id="412755"/>
    <lineage>
        <taxon>unclassified sequences</taxon>
        <taxon>metagenomes</taxon>
        <taxon>ecological metagenomes</taxon>
    </lineage>
</organism>
<accession>A0A0F9T5X8</accession>
<evidence type="ECO:0000256" key="7">
    <source>
        <dbReference type="SAM" id="MobiDB-lite"/>
    </source>
</evidence>
<dbReference type="EMBL" id="LAZR01000407">
    <property type="protein sequence ID" value="KKN70262.1"/>
    <property type="molecule type" value="Genomic_DNA"/>
</dbReference>
<keyword evidence="2" id="KW-1162">Viral penetration into host cytoplasm</keyword>
<evidence type="ECO:0000256" key="3">
    <source>
        <dbReference type="ARBA" id="ARBA00022612"/>
    </source>
</evidence>
<feature type="region of interest" description="Disordered" evidence="7">
    <location>
        <begin position="511"/>
        <end position="551"/>
    </location>
</feature>
<feature type="compositionally biased region" description="Low complexity" evidence="7">
    <location>
        <begin position="515"/>
        <end position="530"/>
    </location>
</feature>
<reference evidence="8" key="1">
    <citation type="journal article" date="2015" name="Nature">
        <title>Complex archaea that bridge the gap between prokaryotes and eukaryotes.</title>
        <authorList>
            <person name="Spang A."/>
            <person name="Saw J.H."/>
            <person name="Jorgensen S.L."/>
            <person name="Zaremba-Niedzwiedzka K."/>
            <person name="Martijn J."/>
            <person name="Lind A.E."/>
            <person name="van Eijk R."/>
            <person name="Schleper C."/>
            <person name="Guy L."/>
            <person name="Ettema T.J."/>
        </authorList>
    </citation>
    <scope>NUCLEOTIDE SEQUENCE</scope>
</reference>
<comment type="caution">
    <text evidence="8">The sequence shown here is derived from an EMBL/GenBank/DDBJ whole genome shotgun (WGS) entry which is preliminary data.</text>
</comment>
<name>A0A0F9T5X8_9ZZZZ</name>